<reference evidence="2" key="1">
    <citation type="submission" date="2014-08" db="EMBL/GenBank/DDBJ databases">
        <authorList>
            <person name="Sharma Rahul"/>
            <person name="Thines Marco"/>
        </authorList>
    </citation>
    <scope>NUCLEOTIDE SEQUENCE</scope>
</reference>
<evidence type="ECO:0000313" key="2">
    <source>
        <dbReference type="EMBL" id="CED84634.1"/>
    </source>
</evidence>
<protein>
    <submittedName>
        <fullName evidence="2">Uncharacterized protein</fullName>
    </submittedName>
</protein>
<dbReference type="AlphaFoldDB" id="A0A0F7SV54"/>
<feature type="region of interest" description="Disordered" evidence="1">
    <location>
        <begin position="1"/>
        <end position="23"/>
    </location>
</feature>
<name>A0A0F7SV54_PHARH</name>
<organism evidence="2">
    <name type="scientific">Phaffia rhodozyma</name>
    <name type="common">Yeast</name>
    <name type="synonym">Xanthophyllomyces dendrorhous</name>
    <dbReference type="NCBI Taxonomy" id="264483"/>
    <lineage>
        <taxon>Eukaryota</taxon>
        <taxon>Fungi</taxon>
        <taxon>Dikarya</taxon>
        <taxon>Basidiomycota</taxon>
        <taxon>Agaricomycotina</taxon>
        <taxon>Tremellomycetes</taxon>
        <taxon>Cystofilobasidiales</taxon>
        <taxon>Mrakiaceae</taxon>
        <taxon>Phaffia</taxon>
    </lineage>
</organism>
<sequence>MFAPGRFSFVPQRASEPPEPNPSSHILGGVCDLHPLALFDKVVRVSVGRIL</sequence>
<dbReference type="EMBL" id="LN483166">
    <property type="protein sequence ID" value="CED84634.1"/>
    <property type="molecule type" value="Genomic_DNA"/>
</dbReference>
<proteinExistence type="predicted"/>
<accession>A0A0F7SV54</accession>
<evidence type="ECO:0000256" key="1">
    <source>
        <dbReference type="SAM" id="MobiDB-lite"/>
    </source>
</evidence>